<evidence type="ECO:0000313" key="1">
    <source>
        <dbReference type="EMBL" id="BDW84599.1"/>
    </source>
</evidence>
<keyword evidence="2" id="KW-1185">Reference proteome</keyword>
<dbReference type="RefSeq" id="WP_338274596.1">
    <property type="nucleotide sequence ID" value="NZ_AP027266.1"/>
</dbReference>
<reference evidence="1 2" key="1">
    <citation type="submission" date="2023-01" db="EMBL/GenBank/DDBJ databases">
        <title>Complete genome sequence of Roseicyclus marinus strain Dej080120_10.</title>
        <authorList>
            <person name="Ueki S."/>
            <person name="Maruyama F."/>
        </authorList>
    </citation>
    <scope>NUCLEOTIDE SEQUENCE [LARGE SCALE GENOMIC DNA]</scope>
    <source>
        <strain evidence="1 2">Dej080120_10</strain>
    </source>
</reference>
<protein>
    <recommendedName>
        <fullName evidence="3">DUF1127 domain-containing protein</fullName>
    </recommendedName>
</protein>
<accession>A0AA48KHX0</accession>
<dbReference type="AlphaFoldDB" id="A0AA48KHX0"/>
<name>A0AA48KHX0_9RHOB</name>
<gene>
    <name evidence="1" type="ORF">MACH21_07760</name>
</gene>
<proteinExistence type="predicted"/>
<dbReference type="KEGG" id="rmai:MACH21_07760"/>
<sequence length="78" mass="8491">MANLMASHGATAMGRAVFTPSVLARLTAWTGAYRLRALEARYMRALDARQRRDAGLIDPAAPAVAVQPGWDLRLQGLR</sequence>
<dbReference type="EMBL" id="AP027266">
    <property type="protein sequence ID" value="BDW84599.1"/>
    <property type="molecule type" value="Genomic_DNA"/>
</dbReference>
<evidence type="ECO:0008006" key="3">
    <source>
        <dbReference type="Google" id="ProtNLM"/>
    </source>
</evidence>
<organism evidence="1 2">
    <name type="scientific">Roseicyclus marinus</name>
    <dbReference type="NCBI Taxonomy" id="2161673"/>
    <lineage>
        <taxon>Bacteria</taxon>
        <taxon>Pseudomonadati</taxon>
        <taxon>Pseudomonadota</taxon>
        <taxon>Alphaproteobacteria</taxon>
        <taxon>Rhodobacterales</taxon>
        <taxon>Roseobacteraceae</taxon>
        <taxon>Roseicyclus</taxon>
    </lineage>
</organism>
<dbReference type="Proteomes" id="UP001337723">
    <property type="component" value="Chromosome"/>
</dbReference>
<evidence type="ECO:0000313" key="2">
    <source>
        <dbReference type="Proteomes" id="UP001337723"/>
    </source>
</evidence>